<dbReference type="Proteomes" id="UP001516400">
    <property type="component" value="Unassembled WGS sequence"/>
</dbReference>
<keyword evidence="3" id="KW-1185">Reference proteome</keyword>
<name>A0ABD2MXD0_9CUCU</name>
<comment type="caution">
    <text evidence="2">The sequence shown here is derived from an EMBL/GenBank/DDBJ whole genome shotgun (WGS) entry which is preliminary data.</text>
</comment>
<sequence>MAAKKGMIRSKSRINYDRDFKNVVVKYALENTNKAASLHFGINESNVRRWKRLIVRGELLENPLARKMPKKANGRRRGRSRKRKRGIFKPPSYRDEDSSDLGYSLNTSNFGNYD</sequence>
<accession>A0ABD2MXD0</accession>
<dbReference type="SUPFAM" id="SSF48295">
    <property type="entry name" value="TrpR-like"/>
    <property type="match status" value="1"/>
</dbReference>
<feature type="compositionally biased region" description="Polar residues" evidence="1">
    <location>
        <begin position="104"/>
        <end position="114"/>
    </location>
</feature>
<feature type="region of interest" description="Disordered" evidence="1">
    <location>
        <begin position="64"/>
        <end position="114"/>
    </location>
</feature>
<dbReference type="AlphaFoldDB" id="A0ABD2MXD0"/>
<evidence type="ECO:0000313" key="3">
    <source>
        <dbReference type="Proteomes" id="UP001516400"/>
    </source>
</evidence>
<feature type="compositionally biased region" description="Basic residues" evidence="1">
    <location>
        <begin position="67"/>
        <end position="87"/>
    </location>
</feature>
<organism evidence="2 3">
    <name type="scientific">Cryptolaemus montrouzieri</name>
    <dbReference type="NCBI Taxonomy" id="559131"/>
    <lineage>
        <taxon>Eukaryota</taxon>
        <taxon>Metazoa</taxon>
        <taxon>Ecdysozoa</taxon>
        <taxon>Arthropoda</taxon>
        <taxon>Hexapoda</taxon>
        <taxon>Insecta</taxon>
        <taxon>Pterygota</taxon>
        <taxon>Neoptera</taxon>
        <taxon>Endopterygota</taxon>
        <taxon>Coleoptera</taxon>
        <taxon>Polyphaga</taxon>
        <taxon>Cucujiformia</taxon>
        <taxon>Coccinelloidea</taxon>
        <taxon>Coccinellidae</taxon>
        <taxon>Scymninae</taxon>
        <taxon>Scymnini</taxon>
        <taxon>Cryptolaemus</taxon>
    </lineage>
</organism>
<proteinExistence type="predicted"/>
<evidence type="ECO:0000313" key="2">
    <source>
        <dbReference type="EMBL" id="KAL3271086.1"/>
    </source>
</evidence>
<dbReference type="InterPro" id="IPR010921">
    <property type="entry name" value="Trp_repressor/repl_initiator"/>
</dbReference>
<protein>
    <recommendedName>
        <fullName evidence="4">Transposase</fullName>
    </recommendedName>
</protein>
<dbReference type="EMBL" id="JABFTP020000042">
    <property type="protein sequence ID" value="KAL3271086.1"/>
    <property type="molecule type" value="Genomic_DNA"/>
</dbReference>
<evidence type="ECO:0000256" key="1">
    <source>
        <dbReference type="SAM" id="MobiDB-lite"/>
    </source>
</evidence>
<reference evidence="2 3" key="1">
    <citation type="journal article" date="2021" name="BMC Biol.">
        <title>Horizontally acquired antibacterial genes associated with adaptive radiation of ladybird beetles.</title>
        <authorList>
            <person name="Li H.S."/>
            <person name="Tang X.F."/>
            <person name="Huang Y.H."/>
            <person name="Xu Z.Y."/>
            <person name="Chen M.L."/>
            <person name="Du X.Y."/>
            <person name="Qiu B.Y."/>
            <person name="Chen P.T."/>
            <person name="Zhang W."/>
            <person name="Slipinski A."/>
            <person name="Escalona H.E."/>
            <person name="Waterhouse R.M."/>
            <person name="Zwick A."/>
            <person name="Pang H."/>
        </authorList>
    </citation>
    <scope>NUCLEOTIDE SEQUENCE [LARGE SCALE GENOMIC DNA]</scope>
    <source>
        <strain evidence="2">SYSU2018</strain>
    </source>
</reference>
<gene>
    <name evidence="2" type="ORF">HHI36_021585</name>
</gene>
<evidence type="ECO:0008006" key="4">
    <source>
        <dbReference type="Google" id="ProtNLM"/>
    </source>
</evidence>